<comment type="caution">
    <text evidence="5">The sequence shown here is derived from an EMBL/GenBank/DDBJ whole genome shotgun (WGS) entry which is preliminary data.</text>
</comment>
<gene>
    <name evidence="5" type="ORF">SB4_05810</name>
</gene>
<protein>
    <submittedName>
        <fullName evidence="5">Peptidase M61</fullName>
    </submittedName>
</protein>
<dbReference type="PATRIC" id="fig|33051.4.peg.1802"/>
<proteinExistence type="predicted"/>
<evidence type="ECO:0000259" key="2">
    <source>
        <dbReference type="Pfam" id="PF05299"/>
    </source>
</evidence>
<dbReference type="InterPro" id="IPR024191">
    <property type="entry name" value="Peptidase_M61"/>
</dbReference>
<dbReference type="EMBL" id="LDTE01000029">
    <property type="protein sequence ID" value="KTW01465.1"/>
    <property type="molecule type" value="Genomic_DNA"/>
</dbReference>
<dbReference type="PIRSF" id="PIRSF016493">
    <property type="entry name" value="Glycyl_aminpptds"/>
    <property type="match status" value="1"/>
</dbReference>
<dbReference type="RefSeq" id="WP_058751797.1">
    <property type="nucleotide sequence ID" value="NZ_LDTE01000029.1"/>
</dbReference>
<keyword evidence="1" id="KW-0732">Signal</keyword>
<evidence type="ECO:0000313" key="6">
    <source>
        <dbReference type="Proteomes" id="UP000074072"/>
    </source>
</evidence>
<dbReference type="SUPFAM" id="SSF50156">
    <property type="entry name" value="PDZ domain-like"/>
    <property type="match status" value="1"/>
</dbReference>
<dbReference type="AlphaFoldDB" id="A0A147J064"/>
<accession>A0A147J064</accession>
<dbReference type="SUPFAM" id="SSF55486">
    <property type="entry name" value="Metalloproteases ('zincins'), catalytic domain"/>
    <property type="match status" value="1"/>
</dbReference>
<dbReference type="InterPro" id="IPR027268">
    <property type="entry name" value="Peptidase_M4/M1_CTD_sf"/>
</dbReference>
<sequence>MRNGTIAATIGLALGGLLPATAWVQNTPHVAARSRSTPQAPTQTAPTAVDYDIAFPRAQHHEAQVSVTYRDLPAGPVRFQMARSSPGRYALHEFAKNVYSVSAVDRAGRPLAVQRTDPYGWTVPAHDGTVTVRYTLFGDRGDGTYAQIDPTHARLNIPATFLWAVGQDARPVRVRFHPAPGWKIATQMVPTDDANVFTARDLQYFMDSPVELSAWDARSWTVADGAKRYSIRLTVHHDGTPADLDRFAAMAQKVVAQHIAVFGAPPPFDYGTYTFLADYMPQISGDGMEHRNSTVISQARSLAAANFSQIQTLSHEFFHAWNVERIRPAELEPFDFTRANATPSLWLAEGFTQYYGPLAVVRAGVMPLDDYIKQLSGTLNGLINTPARRYGGPQEMSLRAPFVDAAQSIDPTTPNIFVSYYPYGAVIALALDLELRQHFPQLSLDDYMRQLWRNHGNPERSYRPDDLRIALAQVTGDQAFADRFFARSVTASGLPDFAPLLAQAGLTLRTARPGKAWAGPSPIKGDAGLSLATPTAPGTPFYEAGLDKGDQIVSVDGTPVTTPEAWAALIDRHAPSDRLAIVYRQRGGERNGTLTLAADPTMEIVRNEGLGQALTPEQARFRQAWLGPRPVPAPSPIVTGLR</sequence>
<dbReference type="Pfam" id="PF17899">
    <property type="entry name" value="Peptidase_M61_N"/>
    <property type="match status" value="1"/>
</dbReference>
<organism evidence="5 6">
    <name type="scientific">Sphingomonas sanguinis</name>
    <dbReference type="NCBI Taxonomy" id="33051"/>
    <lineage>
        <taxon>Bacteria</taxon>
        <taxon>Pseudomonadati</taxon>
        <taxon>Pseudomonadota</taxon>
        <taxon>Alphaproteobacteria</taxon>
        <taxon>Sphingomonadales</taxon>
        <taxon>Sphingomonadaceae</taxon>
        <taxon>Sphingomonas</taxon>
    </lineage>
</organism>
<evidence type="ECO:0000256" key="1">
    <source>
        <dbReference type="SAM" id="SignalP"/>
    </source>
</evidence>
<feature type="signal peptide" evidence="1">
    <location>
        <begin position="1"/>
        <end position="22"/>
    </location>
</feature>
<name>A0A147J064_9SPHN</name>
<dbReference type="InterPro" id="IPR041489">
    <property type="entry name" value="PDZ_6"/>
</dbReference>
<dbReference type="InterPro" id="IPR036034">
    <property type="entry name" value="PDZ_sf"/>
</dbReference>
<feature type="domain" description="Peptidase M61 N-terminal" evidence="4">
    <location>
        <begin position="51"/>
        <end position="213"/>
    </location>
</feature>
<dbReference type="InterPro" id="IPR007963">
    <property type="entry name" value="Peptidase_M61_catalytic"/>
</dbReference>
<dbReference type="Gene3D" id="2.30.42.10">
    <property type="match status" value="1"/>
</dbReference>
<evidence type="ECO:0000259" key="3">
    <source>
        <dbReference type="Pfam" id="PF17820"/>
    </source>
</evidence>
<evidence type="ECO:0000259" key="4">
    <source>
        <dbReference type="Pfam" id="PF17899"/>
    </source>
</evidence>
<feature type="chain" id="PRO_5007549213" evidence="1">
    <location>
        <begin position="23"/>
        <end position="642"/>
    </location>
</feature>
<dbReference type="Gene3D" id="2.60.40.3650">
    <property type="match status" value="1"/>
</dbReference>
<dbReference type="Proteomes" id="UP000074072">
    <property type="component" value="Unassembled WGS sequence"/>
</dbReference>
<dbReference type="Gene3D" id="1.10.390.10">
    <property type="entry name" value="Neutral Protease Domain 2"/>
    <property type="match status" value="1"/>
</dbReference>
<dbReference type="Pfam" id="PF17820">
    <property type="entry name" value="PDZ_6"/>
    <property type="match status" value="1"/>
</dbReference>
<dbReference type="InterPro" id="IPR040756">
    <property type="entry name" value="Peptidase_M61_N"/>
</dbReference>
<dbReference type="OrthoDB" id="9778516at2"/>
<dbReference type="Pfam" id="PF05299">
    <property type="entry name" value="Peptidase_M61"/>
    <property type="match status" value="1"/>
</dbReference>
<reference evidence="5 6" key="1">
    <citation type="journal article" date="2016" name="Front. Microbiol.">
        <title>Genomic Resource of Rice Seed Associated Bacteria.</title>
        <authorList>
            <person name="Midha S."/>
            <person name="Bansal K."/>
            <person name="Sharma S."/>
            <person name="Kumar N."/>
            <person name="Patil P.P."/>
            <person name="Chaudhry V."/>
            <person name="Patil P.B."/>
        </authorList>
    </citation>
    <scope>NUCLEOTIDE SEQUENCE [LARGE SCALE GENOMIC DNA]</scope>
    <source>
        <strain evidence="5 6">SB4</strain>
    </source>
</reference>
<feature type="domain" description="PDZ" evidence="3">
    <location>
        <begin position="536"/>
        <end position="576"/>
    </location>
</feature>
<feature type="domain" description="Peptidase M61 catalytic" evidence="2">
    <location>
        <begin position="310"/>
        <end position="427"/>
    </location>
</feature>
<evidence type="ECO:0000313" key="5">
    <source>
        <dbReference type="EMBL" id="KTW01465.1"/>
    </source>
</evidence>